<dbReference type="Proteomes" id="UP000317835">
    <property type="component" value="Chromosome"/>
</dbReference>
<organism evidence="1 2">
    <name type="scientific">Tautonia plasticadhaerens</name>
    <dbReference type="NCBI Taxonomy" id="2527974"/>
    <lineage>
        <taxon>Bacteria</taxon>
        <taxon>Pseudomonadati</taxon>
        <taxon>Planctomycetota</taxon>
        <taxon>Planctomycetia</taxon>
        <taxon>Isosphaerales</taxon>
        <taxon>Isosphaeraceae</taxon>
        <taxon>Tautonia</taxon>
    </lineage>
</organism>
<gene>
    <name evidence="1" type="ORF">ElP_67500</name>
</gene>
<evidence type="ECO:0000313" key="2">
    <source>
        <dbReference type="Proteomes" id="UP000317835"/>
    </source>
</evidence>
<accession>A0A518HD91</accession>
<dbReference type="EMBL" id="CP036426">
    <property type="protein sequence ID" value="QDV38793.1"/>
    <property type="molecule type" value="Genomic_DNA"/>
</dbReference>
<protein>
    <submittedName>
        <fullName evidence="1">Uncharacterized protein</fullName>
    </submittedName>
</protein>
<reference evidence="1 2" key="1">
    <citation type="submission" date="2019-02" db="EMBL/GenBank/DDBJ databases">
        <title>Deep-cultivation of Planctomycetes and their phenomic and genomic characterization uncovers novel biology.</title>
        <authorList>
            <person name="Wiegand S."/>
            <person name="Jogler M."/>
            <person name="Boedeker C."/>
            <person name="Pinto D."/>
            <person name="Vollmers J."/>
            <person name="Rivas-Marin E."/>
            <person name="Kohn T."/>
            <person name="Peeters S.H."/>
            <person name="Heuer A."/>
            <person name="Rast P."/>
            <person name="Oberbeckmann S."/>
            <person name="Bunk B."/>
            <person name="Jeske O."/>
            <person name="Meyerdierks A."/>
            <person name="Storesund J.E."/>
            <person name="Kallscheuer N."/>
            <person name="Luecker S."/>
            <person name="Lage O.M."/>
            <person name="Pohl T."/>
            <person name="Merkel B.J."/>
            <person name="Hornburger P."/>
            <person name="Mueller R.-W."/>
            <person name="Bruemmer F."/>
            <person name="Labrenz M."/>
            <person name="Spormann A.M."/>
            <person name="Op den Camp H."/>
            <person name="Overmann J."/>
            <person name="Amann R."/>
            <person name="Jetten M.S.M."/>
            <person name="Mascher T."/>
            <person name="Medema M.H."/>
            <person name="Devos D.P."/>
            <person name="Kaster A.-K."/>
            <person name="Ovreas L."/>
            <person name="Rohde M."/>
            <person name="Galperin M.Y."/>
            <person name="Jogler C."/>
        </authorList>
    </citation>
    <scope>NUCLEOTIDE SEQUENCE [LARGE SCALE GENOMIC DNA]</scope>
    <source>
        <strain evidence="1 2">ElP</strain>
    </source>
</reference>
<name>A0A518HD91_9BACT</name>
<evidence type="ECO:0000313" key="1">
    <source>
        <dbReference type="EMBL" id="QDV38793.1"/>
    </source>
</evidence>
<dbReference type="KEGG" id="tpla:ElP_67500"/>
<sequence>MDRAASGCGLTPSGLTRDCVGPWSLRREAGVERRVPRWRAPRDRPASRAIRVQSAGIGAGARLINSSADSTRMVPVFSPRETRET</sequence>
<keyword evidence="2" id="KW-1185">Reference proteome</keyword>
<proteinExistence type="predicted"/>
<dbReference type="AlphaFoldDB" id="A0A518HD91"/>